<sequence>MSSLSSRSSRRGNATNNEQLSGDLLSAGTTFERTGESSRTRGRTRRNRSGHTEPTSNAEPTSGLRTSEVEPGSPLSYSDMSSVATGVEDVLSSVRPGVNDELAVRAVLSQSGPLVPATGVPGTTDGSTASGPQARNTFTVIWGTDVNIAQVMSRFKHFLLTYIPPDLTGQPNLTTGQPINPQRPLYIQRMEDLAISGSTALDIDCEHLRSARSDLYTQLVTFPKEVIPACDAATHALFLDRFREVQLERSIQIRPFNCARSRDLRSLDPDDLDQLVTVSGLVIRLSPLIPEMMRAEFKCAICGAMTSVPCERGRIAEPEACIRCHSAHTAQLQHNRCLFESPENMPASQTPHTVLMYAHEELVDKIQPGDRVIVTGIYRAIPLRMSNRQRTLKAVYKTYIDVLHFLRESDDRVQNDGLATDENTSIEEAHILRQFTEERIEEFHTLARKPDLYERLAAGIAPTIYENEDIKKGILLQLFGGTRKDFSAKGRGDFRSEINILLCGDPGTSKSQLLQYVYRLTPRGQYTSGKGSSAVGLTAYITKDAETRQLTLQTGALGQLLPHTLLSRFDLIFLILDPQDEVYDTRLARHLVGLYYRGTTPSQIDSSQDIPTNSNNNTRGTRRPRPGAVLLDMDSQTDDDPSFVNGKLLKDYIAYAKMKYFPKLTEEAGEYLVREYVEMRKLGSGRGQISAYPRQLESLVRLAEAHARLRLSNHVTADDCREARRLQREALKQAAIDPLTGTIDINILTTGISSSVRKRREEMAMAIWSLLEERPRVLTFVYSRVLEDLRARSERMITRENFEDGLNFLKNTNKIDWAGNTIRKR</sequence>
<dbReference type="EC" id="3.6.4.12" evidence="10"/>
<evidence type="ECO:0000256" key="6">
    <source>
        <dbReference type="ARBA" id="ARBA00022806"/>
    </source>
</evidence>
<dbReference type="GO" id="GO:0016887">
    <property type="term" value="F:ATP hydrolysis activity"/>
    <property type="evidence" value="ECO:0007669"/>
    <property type="project" value="RHEA"/>
</dbReference>
<feature type="domain" description="MCM C-terminal AAA(+) ATPase" evidence="12">
    <location>
        <begin position="561"/>
        <end position="591"/>
    </location>
</feature>
<feature type="region of interest" description="Disordered" evidence="11">
    <location>
        <begin position="1"/>
        <end position="80"/>
    </location>
</feature>
<evidence type="ECO:0000256" key="5">
    <source>
        <dbReference type="ARBA" id="ARBA00022801"/>
    </source>
</evidence>
<dbReference type="InterPro" id="IPR012340">
    <property type="entry name" value="NA-bd_OB-fold"/>
</dbReference>
<dbReference type="Gene3D" id="3.40.50.300">
    <property type="entry name" value="P-loop containing nucleotide triphosphate hydrolases"/>
    <property type="match status" value="2"/>
</dbReference>
<comment type="similarity">
    <text evidence="2 10">Belongs to the MCM family.</text>
</comment>
<reference evidence="13" key="1">
    <citation type="journal article" date="2012" name="Nat. Genet.">
        <title>Whole-genome sequence of Schistosoma haematobium.</title>
        <authorList>
            <person name="Young N.D."/>
            <person name="Jex A.R."/>
            <person name="Li B."/>
            <person name="Liu S."/>
            <person name="Yang L."/>
            <person name="Xiong Z."/>
            <person name="Li Y."/>
            <person name="Cantacessi C."/>
            <person name="Hall R.S."/>
            <person name="Xu X."/>
            <person name="Chen F."/>
            <person name="Wu X."/>
            <person name="Zerlotini A."/>
            <person name="Oliveira G."/>
            <person name="Hofmann A."/>
            <person name="Zhang G."/>
            <person name="Fang X."/>
            <person name="Kang Y."/>
            <person name="Campbell B.E."/>
            <person name="Loukas A."/>
            <person name="Ranganathan S."/>
            <person name="Rollinson D."/>
            <person name="Rinaldi G."/>
            <person name="Brindley P.J."/>
            <person name="Yang H."/>
            <person name="Wang J."/>
            <person name="Wang J."/>
            <person name="Gasser R.B."/>
        </authorList>
    </citation>
    <scope>NUCLEOTIDE SEQUENCE [LARGE SCALE GENOMIC DNA]</scope>
</reference>
<evidence type="ECO:0000256" key="10">
    <source>
        <dbReference type="RuleBase" id="RU368062"/>
    </source>
</evidence>
<dbReference type="GO" id="GO:0042555">
    <property type="term" value="C:MCM complex"/>
    <property type="evidence" value="ECO:0007669"/>
    <property type="project" value="UniProtKB-UniRule"/>
</dbReference>
<organism evidence="13">
    <name type="scientific">Schistosoma haematobium</name>
    <name type="common">Blood fluke</name>
    <dbReference type="NCBI Taxonomy" id="6185"/>
    <lineage>
        <taxon>Eukaryota</taxon>
        <taxon>Metazoa</taxon>
        <taxon>Spiralia</taxon>
        <taxon>Lophotrochozoa</taxon>
        <taxon>Platyhelminthes</taxon>
        <taxon>Trematoda</taxon>
        <taxon>Digenea</taxon>
        <taxon>Strigeidida</taxon>
        <taxon>Schistosomatoidea</taxon>
        <taxon>Schistosomatidae</taxon>
        <taxon>Schistosoma</taxon>
    </lineage>
</organism>
<keyword evidence="6 10" id="KW-0347">Helicase</keyword>
<evidence type="ECO:0000256" key="7">
    <source>
        <dbReference type="ARBA" id="ARBA00022840"/>
    </source>
</evidence>
<protein>
    <recommendedName>
        <fullName evidence="10">DNA replication licensing factor MCM4</fullName>
        <ecNumber evidence="10">3.6.4.12</ecNumber>
    </recommendedName>
</protein>
<comment type="subcellular location">
    <subcellularLocation>
        <location evidence="1">Nucleus</location>
    </subcellularLocation>
</comment>
<evidence type="ECO:0000256" key="4">
    <source>
        <dbReference type="ARBA" id="ARBA00022741"/>
    </source>
</evidence>
<evidence type="ECO:0000256" key="2">
    <source>
        <dbReference type="ARBA" id="ARBA00008010"/>
    </source>
</evidence>
<dbReference type="SUPFAM" id="SSF50249">
    <property type="entry name" value="Nucleic acid-binding proteins"/>
    <property type="match status" value="1"/>
</dbReference>
<dbReference type="SUPFAM" id="SSF52540">
    <property type="entry name" value="P-loop containing nucleoside triphosphate hydrolases"/>
    <property type="match status" value="1"/>
</dbReference>
<accession>A0A094ZUP0</accession>
<dbReference type="Pfam" id="PF14551">
    <property type="entry name" value="MCM_N"/>
    <property type="match status" value="1"/>
</dbReference>
<feature type="region of interest" description="Disordered" evidence="11">
    <location>
        <begin position="603"/>
        <end position="636"/>
    </location>
</feature>
<dbReference type="PRINTS" id="PR01660">
    <property type="entry name" value="MCMPROTEIN4"/>
</dbReference>
<dbReference type="InterPro" id="IPR031327">
    <property type="entry name" value="MCM"/>
</dbReference>
<dbReference type="Pfam" id="PF17855">
    <property type="entry name" value="MCM_lid"/>
    <property type="match status" value="1"/>
</dbReference>
<dbReference type="AlphaFoldDB" id="A0A094ZUP0"/>
<dbReference type="Pfam" id="PF17207">
    <property type="entry name" value="MCM_OB"/>
    <property type="match status" value="1"/>
</dbReference>
<dbReference type="GO" id="GO:0000727">
    <property type="term" value="P:double-strand break repair via break-induced replication"/>
    <property type="evidence" value="ECO:0007669"/>
    <property type="project" value="TreeGrafter"/>
</dbReference>
<keyword evidence="8 10" id="KW-0238">DNA-binding</keyword>
<dbReference type="EMBL" id="KL250952">
    <property type="protein sequence ID" value="KGB37957.1"/>
    <property type="molecule type" value="Genomic_DNA"/>
</dbReference>
<dbReference type="InterPro" id="IPR027925">
    <property type="entry name" value="MCM_N"/>
</dbReference>
<name>A0A094ZUP0_SCHHA</name>
<feature type="compositionally biased region" description="Polar residues" evidence="11">
    <location>
        <begin position="52"/>
        <end position="65"/>
    </location>
</feature>
<gene>
    <name evidence="13" type="ORF">MS3_06328</name>
</gene>
<keyword evidence="3 10" id="KW-0235">DNA replication</keyword>
<evidence type="ECO:0000256" key="1">
    <source>
        <dbReference type="ARBA" id="ARBA00004123"/>
    </source>
</evidence>
<dbReference type="GO" id="GO:0017116">
    <property type="term" value="F:single-stranded DNA helicase activity"/>
    <property type="evidence" value="ECO:0007669"/>
    <property type="project" value="TreeGrafter"/>
</dbReference>
<dbReference type="GO" id="GO:0006271">
    <property type="term" value="P:DNA strand elongation involved in DNA replication"/>
    <property type="evidence" value="ECO:0007669"/>
    <property type="project" value="TreeGrafter"/>
</dbReference>
<evidence type="ECO:0000313" key="13">
    <source>
        <dbReference type="EMBL" id="KGB37957.1"/>
    </source>
</evidence>
<comment type="catalytic activity">
    <reaction evidence="10">
        <text>ATP + H2O = ADP + phosphate + H(+)</text>
        <dbReference type="Rhea" id="RHEA:13065"/>
        <dbReference type="ChEBI" id="CHEBI:15377"/>
        <dbReference type="ChEBI" id="CHEBI:15378"/>
        <dbReference type="ChEBI" id="CHEBI:30616"/>
        <dbReference type="ChEBI" id="CHEBI:43474"/>
        <dbReference type="ChEBI" id="CHEBI:456216"/>
        <dbReference type="EC" id="3.6.4.12"/>
    </reaction>
</comment>
<dbReference type="PANTHER" id="PTHR11630:SF66">
    <property type="entry name" value="DNA REPLICATION LICENSING FACTOR MCM4"/>
    <property type="match status" value="1"/>
</dbReference>
<dbReference type="SMART" id="SM00350">
    <property type="entry name" value="MCM"/>
    <property type="match status" value="1"/>
</dbReference>
<dbReference type="PROSITE" id="PS50051">
    <property type="entry name" value="MCM_2"/>
    <property type="match status" value="2"/>
</dbReference>
<dbReference type="GO" id="GO:1902975">
    <property type="term" value="P:mitotic DNA replication initiation"/>
    <property type="evidence" value="ECO:0007669"/>
    <property type="project" value="TreeGrafter"/>
</dbReference>
<evidence type="ECO:0000256" key="9">
    <source>
        <dbReference type="ARBA" id="ARBA00023242"/>
    </source>
</evidence>
<proteinExistence type="inferred from homology"/>
<dbReference type="Pfam" id="PF00493">
    <property type="entry name" value="MCM"/>
    <property type="match status" value="2"/>
</dbReference>
<evidence type="ECO:0000256" key="3">
    <source>
        <dbReference type="ARBA" id="ARBA00022705"/>
    </source>
</evidence>
<dbReference type="Gene3D" id="2.40.50.140">
    <property type="entry name" value="Nucleic acid-binding proteins"/>
    <property type="match status" value="1"/>
</dbReference>
<dbReference type="STRING" id="6185.A0A094ZUP0"/>
<keyword evidence="4 10" id="KW-0547">Nucleotide-binding</keyword>
<dbReference type="InterPro" id="IPR033762">
    <property type="entry name" value="MCM_OB"/>
</dbReference>
<dbReference type="GO" id="GO:0005634">
    <property type="term" value="C:nucleus"/>
    <property type="evidence" value="ECO:0007669"/>
    <property type="project" value="UniProtKB-SubCell"/>
</dbReference>
<dbReference type="InterPro" id="IPR041562">
    <property type="entry name" value="MCM_lid"/>
</dbReference>
<dbReference type="Gene3D" id="2.20.28.10">
    <property type="match status" value="1"/>
</dbReference>
<dbReference type="InterPro" id="IPR001208">
    <property type="entry name" value="MCM_dom"/>
</dbReference>
<keyword evidence="5 10" id="KW-0378">Hydrolase</keyword>
<keyword evidence="7 10" id="KW-0067">ATP-binding</keyword>
<feature type="domain" description="MCM C-terminal AAA(+) ATPase" evidence="12">
    <location>
        <begin position="452"/>
        <end position="557"/>
    </location>
</feature>
<dbReference type="GO" id="GO:0005524">
    <property type="term" value="F:ATP binding"/>
    <property type="evidence" value="ECO:0007669"/>
    <property type="project" value="UniProtKB-UniRule"/>
</dbReference>
<dbReference type="Gene3D" id="3.30.1640.10">
    <property type="entry name" value="mini-chromosome maintenance (MCM) complex, chain A, domain 1"/>
    <property type="match status" value="1"/>
</dbReference>
<dbReference type="GO" id="GO:0003697">
    <property type="term" value="F:single-stranded DNA binding"/>
    <property type="evidence" value="ECO:0007669"/>
    <property type="project" value="TreeGrafter"/>
</dbReference>
<evidence type="ECO:0000259" key="12">
    <source>
        <dbReference type="PROSITE" id="PS50051"/>
    </source>
</evidence>
<dbReference type="PANTHER" id="PTHR11630">
    <property type="entry name" value="DNA REPLICATION LICENSING FACTOR MCM FAMILY MEMBER"/>
    <property type="match status" value="1"/>
</dbReference>
<dbReference type="InterPro" id="IPR027417">
    <property type="entry name" value="P-loop_NTPase"/>
</dbReference>
<dbReference type="InterPro" id="IPR008047">
    <property type="entry name" value="MCM_4"/>
</dbReference>
<comment type="function">
    <text evidence="10">Acts as component of the MCM2-7 complex (MCM complex) which is the replicative helicase essential for 'once per cell cycle' DNA replication initiation and elongation in eukaryotic cells. The active ATPase sites in the MCM2-7 ring are formed through the interaction surfaces of two neighboring subunits such that a critical structure of a conserved arginine finger motif is provided in trans relative to the ATP-binding site of the Walker A box of the adjacent subunit. The six ATPase active sites, however, are likely to contribute differentially to the complex helicase activity.</text>
</comment>
<evidence type="ECO:0000256" key="8">
    <source>
        <dbReference type="ARBA" id="ARBA00023125"/>
    </source>
</evidence>
<keyword evidence="9 10" id="KW-0539">Nucleus</keyword>
<feature type="compositionally biased region" description="Basic residues" evidence="11">
    <location>
        <begin position="40"/>
        <end position="49"/>
    </location>
</feature>
<dbReference type="FunFam" id="2.20.28.10:FF:000003">
    <property type="entry name" value="DNA helicase"/>
    <property type="match status" value="1"/>
</dbReference>
<comment type="subunit">
    <text evidence="10">Component of the MCM2-7 complex.</text>
</comment>
<evidence type="ECO:0000256" key="11">
    <source>
        <dbReference type="SAM" id="MobiDB-lite"/>
    </source>
</evidence>